<evidence type="ECO:0008006" key="4">
    <source>
        <dbReference type="Google" id="ProtNLM"/>
    </source>
</evidence>
<gene>
    <name evidence="2" type="ORF">HLV38_03915</name>
</gene>
<evidence type="ECO:0000256" key="1">
    <source>
        <dbReference type="SAM" id="Phobius"/>
    </source>
</evidence>
<proteinExistence type="predicted"/>
<dbReference type="EMBL" id="CP053716">
    <property type="protein sequence ID" value="QKF07359.1"/>
    <property type="molecule type" value="Genomic_DNA"/>
</dbReference>
<dbReference type="AlphaFoldDB" id="A0A6M8J7G8"/>
<evidence type="ECO:0000313" key="3">
    <source>
        <dbReference type="Proteomes" id="UP000503297"/>
    </source>
</evidence>
<feature type="transmembrane region" description="Helical" evidence="1">
    <location>
        <begin position="33"/>
        <end position="54"/>
    </location>
</feature>
<keyword evidence="1" id="KW-1133">Transmembrane helix</keyword>
<reference evidence="3" key="1">
    <citation type="submission" date="2020-05" db="EMBL/GenBank/DDBJ databases">
        <title>Novel species in genus Nocardioides.</title>
        <authorList>
            <person name="Zhang G."/>
        </authorList>
    </citation>
    <scope>NUCLEOTIDE SEQUENCE [LARGE SCALE GENOMIC DNA]</scope>
    <source>
        <strain evidence="3">zg-1050</strain>
    </source>
</reference>
<sequence>MGSLSACAGRLRRIGLSRSSADRHERGQMTVELAVTLPVAIVLAVIAFNALSYMGSCALFDRAFHQEVRVQAISPVRGAASEGTAQAVRDRLRSSPQLEGCEVDVEASRDQAGLMAFEGRLGYRPTLFGLGLADEVFGVRLPRLEHRCAFTVDAYRPGGLL</sequence>
<protein>
    <recommendedName>
        <fullName evidence="4">Pilus assembly protein</fullName>
    </recommendedName>
</protein>
<keyword evidence="1" id="KW-0472">Membrane</keyword>
<dbReference type="Proteomes" id="UP000503297">
    <property type="component" value="Chromosome"/>
</dbReference>
<accession>A0A6M8J7G8</accession>
<dbReference type="KEGG" id="bwa:HLV38_03915"/>
<organism evidence="2 3">
    <name type="scientific">Berryella wangjianweii</name>
    <dbReference type="NCBI Taxonomy" id="2734634"/>
    <lineage>
        <taxon>Bacteria</taxon>
        <taxon>Bacillati</taxon>
        <taxon>Actinomycetota</taxon>
        <taxon>Coriobacteriia</taxon>
        <taxon>Eggerthellales</taxon>
        <taxon>Eggerthellaceae</taxon>
        <taxon>Berryella</taxon>
    </lineage>
</organism>
<keyword evidence="1" id="KW-0812">Transmembrane</keyword>
<evidence type="ECO:0000313" key="2">
    <source>
        <dbReference type="EMBL" id="QKF07359.1"/>
    </source>
</evidence>
<dbReference type="RefSeq" id="WP_173164444.1">
    <property type="nucleotide sequence ID" value="NZ_CP053716.1"/>
</dbReference>
<keyword evidence="3" id="KW-1185">Reference proteome</keyword>
<name>A0A6M8J7G8_9ACTN</name>